<dbReference type="Proteomes" id="UP001143543">
    <property type="component" value="Unassembled WGS sequence"/>
</dbReference>
<evidence type="ECO:0000313" key="2">
    <source>
        <dbReference type="Proteomes" id="UP001143543"/>
    </source>
</evidence>
<dbReference type="Pfam" id="PF11276">
    <property type="entry name" value="DUF3078"/>
    <property type="match status" value="1"/>
</dbReference>
<dbReference type="EMBL" id="BRVO01000001">
    <property type="protein sequence ID" value="GLB48766.1"/>
    <property type="molecule type" value="Genomic_DNA"/>
</dbReference>
<proteinExistence type="predicted"/>
<evidence type="ECO:0008006" key="3">
    <source>
        <dbReference type="Google" id="ProtNLM"/>
    </source>
</evidence>
<name>A0ABQ5MH77_9FLAO</name>
<organism evidence="1 2">
    <name type="scientific">Neptunitalea lumnitzerae</name>
    <dbReference type="NCBI Taxonomy" id="2965509"/>
    <lineage>
        <taxon>Bacteria</taxon>
        <taxon>Pseudomonadati</taxon>
        <taxon>Bacteroidota</taxon>
        <taxon>Flavobacteriia</taxon>
        <taxon>Flavobacteriales</taxon>
        <taxon>Flavobacteriaceae</taxon>
        <taxon>Neptunitalea</taxon>
    </lineage>
</organism>
<evidence type="ECO:0000313" key="1">
    <source>
        <dbReference type="EMBL" id="GLB48766.1"/>
    </source>
</evidence>
<gene>
    <name evidence="1" type="ORF">Y10_11340</name>
</gene>
<accession>A0ABQ5MH77</accession>
<comment type="caution">
    <text evidence="1">The sequence shown here is derived from an EMBL/GenBank/DDBJ whole genome shotgun (WGS) entry which is preliminary data.</text>
</comment>
<reference evidence="1" key="1">
    <citation type="submission" date="2022-07" db="EMBL/GenBank/DDBJ databases">
        <title>Taxonomy of Novel Oxalotrophic and Methylotrophic Bacteria.</title>
        <authorList>
            <person name="Sahin N."/>
            <person name="Tani A."/>
        </authorList>
    </citation>
    <scope>NUCLEOTIDE SEQUENCE</scope>
    <source>
        <strain evidence="1">Y10</strain>
    </source>
</reference>
<sequence>MEQILNLKFDYVDRDAPLKKTEKKKTKKAKVIPPPQWTKSNKLNTTLNEVAFSNWSAGGENSISMLNKATFVRKYEDQYMQWNNEMVLKYGLNLQEGQKVRKADDAININSTFGYRKDSLSYWFYSAKMTFNTQFANGYNYPDRDNPISRLMAPGYLFVGLGMEYSDTPEQLTAYFSPATYKATFVLDQRLANAGSFGVTGAKYDMNGDIIEEGKKYMGEFGILVSGSWEKQLYENMTMNNKVSFYTDYVNSFGNIDVDWEMSIDLTVNKFVKANIGTHIKYDDDVKFVEAEDEYGNDASYGARMQLKQLLGVGLSYSF</sequence>
<keyword evidence="2" id="KW-1185">Reference proteome</keyword>
<dbReference type="RefSeq" id="WP_281764397.1">
    <property type="nucleotide sequence ID" value="NZ_BRVO01000001.1"/>
</dbReference>
<protein>
    <recommendedName>
        <fullName evidence="3">DUF3078 domain-containing protein</fullName>
    </recommendedName>
</protein>
<dbReference type="InterPro" id="IPR021428">
    <property type="entry name" value="DUF3078"/>
</dbReference>